<keyword evidence="1" id="KW-0472">Membrane</keyword>
<proteinExistence type="predicted"/>
<dbReference type="AlphaFoldDB" id="A0A914D1D8"/>
<keyword evidence="1" id="KW-0812">Transmembrane</keyword>
<dbReference type="WBParaSite" id="ACRNAN_scaffold16828.g17041.t1">
    <property type="protein sequence ID" value="ACRNAN_scaffold16828.g17041.t1"/>
    <property type="gene ID" value="ACRNAN_scaffold16828.g17041"/>
</dbReference>
<accession>A0A914D1D8</accession>
<keyword evidence="2" id="KW-1185">Reference proteome</keyword>
<feature type="transmembrane region" description="Helical" evidence="1">
    <location>
        <begin position="125"/>
        <end position="146"/>
    </location>
</feature>
<evidence type="ECO:0000313" key="3">
    <source>
        <dbReference type="WBParaSite" id="ACRNAN_scaffold16828.g17041.t1"/>
    </source>
</evidence>
<dbReference type="Proteomes" id="UP000887540">
    <property type="component" value="Unplaced"/>
</dbReference>
<evidence type="ECO:0000256" key="1">
    <source>
        <dbReference type="SAM" id="Phobius"/>
    </source>
</evidence>
<protein>
    <submittedName>
        <fullName evidence="3">Uncharacterized protein</fullName>
    </submittedName>
</protein>
<sequence>MDPERFLSWSFSTDDSNARSWAPYIIHPKILNREYATDAMKDILYECVWFYGFRFNETGGFTRNYDYSYLAKQAKFNNQSIIGINDYIGDQFALNYGRFQQVRPDIVAKWQNGIEAFDKLRSVNFGLNMFFGILGIFISLVVIRLIHRNKDLQTSYGFFCLFQAYNDLILIGDTVFFEGFMTVRYL</sequence>
<dbReference type="SUPFAM" id="SSF81321">
    <property type="entry name" value="Family A G protein-coupled receptor-like"/>
    <property type="match status" value="1"/>
</dbReference>
<keyword evidence="1" id="KW-1133">Transmembrane helix</keyword>
<name>A0A914D1D8_9BILA</name>
<reference evidence="3" key="1">
    <citation type="submission" date="2022-11" db="UniProtKB">
        <authorList>
            <consortium name="WormBaseParasite"/>
        </authorList>
    </citation>
    <scope>IDENTIFICATION</scope>
</reference>
<organism evidence="2 3">
    <name type="scientific">Acrobeloides nanus</name>
    <dbReference type="NCBI Taxonomy" id="290746"/>
    <lineage>
        <taxon>Eukaryota</taxon>
        <taxon>Metazoa</taxon>
        <taxon>Ecdysozoa</taxon>
        <taxon>Nematoda</taxon>
        <taxon>Chromadorea</taxon>
        <taxon>Rhabditida</taxon>
        <taxon>Tylenchina</taxon>
        <taxon>Cephalobomorpha</taxon>
        <taxon>Cephaloboidea</taxon>
        <taxon>Cephalobidae</taxon>
        <taxon>Acrobeloides</taxon>
    </lineage>
</organism>
<evidence type="ECO:0000313" key="2">
    <source>
        <dbReference type="Proteomes" id="UP000887540"/>
    </source>
</evidence>